<evidence type="ECO:0000313" key="1">
    <source>
        <dbReference type="EMBL" id="EER10317.1"/>
    </source>
</evidence>
<keyword evidence="2" id="KW-1185">Reference proteome</keyword>
<gene>
    <name evidence="1" type="ORF">Pmar_PMAR024988</name>
</gene>
<dbReference type="AlphaFoldDB" id="C5KYX6"/>
<dbReference type="InParanoid" id="C5KYX6"/>
<proteinExistence type="predicted"/>
<dbReference type="RefSeq" id="XP_002778522.1">
    <property type="nucleotide sequence ID" value="XM_002778476.1"/>
</dbReference>
<organism evidence="2">
    <name type="scientific">Perkinsus marinus (strain ATCC 50983 / TXsc)</name>
    <dbReference type="NCBI Taxonomy" id="423536"/>
    <lineage>
        <taxon>Eukaryota</taxon>
        <taxon>Sar</taxon>
        <taxon>Alveolata</taxon>
        <taxon>Perkinsozoa</taxon>
        <taxon>Perkinsea</taxon>
        <taxon>Perkinsida</taxon>
        <taxon>Perkinsidae</taxon>
        <taxon>Perkinsus</taxon>
    </lineage>
</organism>
<feature type="non-terminal residue" evidence="1">
    <location>
        <position position="1"/>
    </location>
</feature>
<dbReference type="GeneID" id="9039109"/>
<sequence>DVIISGRKQPQKRYYRGTVVAARASGDVGIEWDDIHSEISTLDLSSATYHIVR</sequence>
<name>C5KYX6_PERM5</name>
<dbReference type="Proteomes" id="UP000007800">
    <property type="component" value="Unassembled WGS sequence"/>
</dbReference>
<accession>C5KYX6</accession>
<evidence type="ECO:0000313" key="2">
    <source>
        <dbReference type="Proteomes" id="UP000007800"/>
    </source>
</evidence>
<dbReference type="OrthoDB" id="443009at2759"/>
<reference evidence="1 2" key="1">
    <citation type="submission" date="2008-07" db="EMBL/GenBank/DDBJ databases">
        <authorList>
            <person name="El-Sayed N."/>
            <person name="Caler E."/>
            <person name="Inman J."/>
            <person name="Amedeo P."/>
            <person name="Hass B."/>
            <person name="Wortman J."/>
        </authorList>
    </citation>
    <scope>NUCLEOTIDE SEQUENCE [LARGE SCALE GENOMIC DNA]</scope>
    <source>
        <strain evidence="2">ATCC 50983 / TXsc</strain>
    </source>
</reference>
<dbReference type="EMBL" id="GG677617">
    <property type="protein sequence ID" value="EER10317.1"/>
    <property type="molecule type" value="Genomic_DNA"/>
</dbReference>
<protein>
    <submittedName>
        <fullName evidence="1">Uncharacterized protein</fullName>
    </submittedName>
</protein>